<comment type="caution">
    <text evidence="12">Lacks conserved residue(s) required for the propagation of feature annotation.</text>
</comment>
<accession>A0A841RI85</accession>
<comment type="catalytic activity">
    <reaction evidence="9 12">
        <text>D-ribose 5-phosphate + ATP = 5-phospho-alpha-D-ribose 1-diphosphate + AMP + H(+)</text>
        <dbReference type="Rhea" id="RHEA:15609"/>
        <dbReference type="ChEBI" id="CHEBI:15378"/>
        <dbReference type="ChEBI" id="CHEBI:30616"/>
        <dbReference type="ChEBI" id="CHEBI:58017"/>
        <dbReference type="ChEBI" id="CHEBI:78346"/>
        <dbReference type="ChEBI" id="CHEBI:456215"/>
        <dbReference type="EC" id="2.7.6.1"/>
    </reaction>
</comment>
<dbReference type="GO" id="GO:0006015">
    <property type="term" value="P:5-phosphoribose 1-diphosphate biosynthetic process"/>
    <property type="evidence" value="ECO:0007669"/>
    <property type="project" value="UniProtKB-UniRule"/>
</dbReference>
<keyword evidence="6 12" id="KW-0418">Kinase</keyword>
<dbReference type="FunFam" id="3.40.50.2020:FF:000001">
    <property type="entry name" value="Ribose-phosphate pyrophosphokinase"/>
    <property type="match status" value="1"/>
</dbReference>
<evidence type="ECO:0000256" key="5">
    <source>
        <dbReference type="ARBA" id="ARBA00022741"/>
    </source>
</evidence>
<dbReference type="UniPathway" id="UPA00087">
    <property type="reaction ID" value="UER00172"/>
</dbReference>
<dbReference type="EMBL" id="JACHON010000002">
    <property type="protein sequence ID" value="MBB6512189.1"/>
    <property type="molecule type" value="Genomic_DNA"/>
</dbReference>
<keyword evidence="12" id="KW-0963">Cytoplasm</keyword>
<organism evidence="14 15">
    <name type="scientific">Gracilibacillus halotolerans</name>
    <dbReference type="NCBI Taxonomy" id="74386"/>
    <lineage>
        <taxon>Bacteria</taxon>
        <taxon>Bacillati</taxon>
        <taxon>Bacillota</taxon>
        <taxon>Bacilli</taxon>
        <taxon>Bacillales</taxon>
        <taxon>Bacillaceae</taxon>
        <taxon>Gracilibacillus</taxon>
    </lineage>
</organism>
<dbReference type="InterPro" id="IPR005946">
    <property type="entry name" value="Rib-P_diPkinase"/>
</dbReference>
<evidence type="ECO:0000256" key="2">
    <source>
        <dbReference type="ARBA" id="ARBA00022679"/>
    </source>
</evidence>
<evidence type="ECO:0000256" key="11">
    <source>
        <dbReference type="ARBA" id="ARBA00061444"/>
    </source>
</evidence>
<dbReference type="Pfam" id="PF14572">
    <property type="entry name" value="Pribosyl_synth"/>
    <property type="match status" value="1"/>
</dbReference>
<keyword evidence="3 12" id="KW-0479">Metal-binding</keyword>
<dbReference type="GO" id="GO:0006164">
    <property type="term" value="P:purine nucleotide biosynthetic process"/>
    <property type="evidence" value="ECO:0007669"/>
    <property type="project" value="TreeGrafter"/>
</dbReference>
<dbReference type="FunFam" id="3.40.50.2020:FF:000002">
    <property type="entry name" value="Ribose-phosphate pyrophosphokinase"/>
    <property type="match status" value="1"/>
</dbReference>
<dbReference type="NCBIfam" id="TIGR01251">
    <property type="entry name" value="ribP_PPkin"/>
    <property type="match status" value="1"/>
</dbReference>
<feature type="binding site" evidence="12">
    <location>
        <position position="175"/>
    </location>
    <ligand>
        <name>Mg(2+)</name>
        <dbReference type="ChEBI" id="CHEBI:18420"/>
    </ligand>
</feature>
<evidence type="ECO:0000256" key="4">
    <source>
        <dbReference type="ARBA" id="ARBA00022727"/>
    </source>
</evidence>
<evidence type="ECO:0000256" key="8">
    <source>
        <dbReference type="ARBA" id="ARBA00022842"/>
    </source>
</evidence>
<protein>
    <recommendedName>
        <fullName evidence="12">Putative ribose-phosphate pyrophosphokinase</fullName>
        <shortName evidence="12">RPPK</shortName>
        <ecNumber evidence="12">2.7.6.1</ecNumber>
    </recommendedName>
    <alternativeName>
        <fullName evidence="12">5-phospho-D-ribosyl alpha-1-diphosphate synthase</fullName>
    </alternativeName>
    <alternativeName>
        <fullName evidence="12">Phosphoribosyl diphosphate synthase</fullName>
    </alternativeName>
    <alternativeName>
        <fullName evidence="12">Phosphoribosyl pyrophosphate synthase</fullName>
        <shortName evidence="12">P-Rib-PP synthase</shortName>
        <shortName evidence="12">PRPP synthase</shortName>
        <shortName evidence="12">PRPPase</shortName>
    </alternativeName>
</protein>
<comment type="subcellular location">
    <subcellularLocation>
        <location evidence="12">Cytoplasm</location>
    </subcellularLocation>
</comment>
<keyword evidence="15" id="KW-1185">Reference proteome</keyword>
<feature type="binding site" evidence="12">
    <location>
        <position position="136"/>
    </location>
    <ligand>
        <name>Mg(2+)</name>
        <dbReference type="ChEBI" id="CHEBI:18420"/>
    </ligand>
</feature>
<feature type="binding site" evidence="12">
    <location>
        <position position="223"/>
    </location>
    <ligand>
        <name>D-ribose 5-phosphate</name>
        <dbReference type="ChEBI" id="CHEBI:78346"/>
    </ligand>
</feature>
<comment type="pathway">
    <text evidence="1 12">Metabolic intermediate biosynthesis; 5-phospho-alpha-D-ribose 1-diphosphate biosynthesis; 5-phospho-alpha-D-ribose 1-diphosphate from D-ribose 5-phosphate (route I): step 1/1.</text>
</comment>
<evidence type="ECO:0000256" key="7">
    <source>
        <dbReference type="ARBA" id="ARBA00022840"/>
    </source>
</evidence>
<dbReference type="InterPro" id="IPR029099">
    <property type="entry name" value="Pribosyltran_N"/>
</dbReference>
<evidence type="ECO:0000256" key="6">
    <source>
        <dbReference type="ARBA" id="ARBA00022777"/>
    </source>
</evidence>
<evidence type="ECO:0000313" key="15">
    <source>
        <dbReference type="Proteomes" id="UP000572212"/>
    </source>
</evidence>
<keyword evidence="2 12" id="KW-0808">Transferase</keyword>
<dbReference type="EC" id="2.7.6.1" evidence="12"/>
<comment type="caution">
    <text evidence="12">Part of a set of proteins in which some residues (ACT_SITE, NP_BIND, REGION and BINDING) are not conserved.</text>
</comment>
<comment type="function">
    <text evidence="10 12">Involved in the biosynthesis of the central metabolite phospho-alpha-D-ribosyl-1-pyrophosphate (PRPP) via the transfer of pyrophosphoryl group from ATP to 1-hydroxyl of ribose-5-phosphate (Rib-5-P).</text>
</comment>
<comment type="similarity">
    <text evidence="11 12">Belongs to the ribose-phosphate pyrophosphokinase family. Class I subfamily.</text>
</comment>
<dbReference type="HAMAP" id="MF_00583_B">
    <property type="entry name" value="RibP_PPkinase_B"/>
    <property type="match status" value="1"/>
</dbReference>
<dbReference type="SMART" id="SM01400">
    <property type="entry name" value="Pribosyltran_N"/>
    <property type="match status" value="1"/>
</dbReference>
<evidence type="ECO:0000256" key="10">
    <source>
        <dbReference type="ARBA" id="ARBA00054914"/>
    </source>
</evidence>
<evidence type="ECO:0000259" key="13">
    <source>
        <dbReference type="Pfam" id="PF13793"/>
    </source>
</evidence>
<dbReference type="GO" id="GO:0016301">
    <property type="term" value="F:kinase activity"/>
    <property type="evidence" value="ECO:0007669"/>
    <property type="project" value="UniProtKB-KW"/>
</dbReference>
<proteinExistence type="inferred from homology"/>
<name>A0A841RI85_9BACI</name>
<comment type="cofactor">
    <cofactor evidence="12">
        <name>Mg(2+)</name>
        <dbReference type="ChEBI" id="CHEBI:18420"/>
    </cofactor>
    <text evidence="12">Binds 2 Mg(2+) ions per subunit.</text>
</comment>
<keyword evidence="8 12" id="KW-0460">Magnesium</keyword>
<dbReference type="GO" id="GO:0005524">
    <property type="term" value="F:ATP binding"/>
    <property type="evidence" value="ECO:0007669"/>
    <property type="project" value="UniProtKB-KW"/>
</dbReference>
<dbReference type="RefSeq" id="WP_184245164.1">
    <property type="nucleotide sequence ID" value="NZ_BAAACU010000002.1"/>
</dbReference>
<dbReference type="NCBIfam" id="NF002320">
    <property type="entry name" value="PRK01259.1"/>
    <property type="match status" value="1"/>
</dbReference>
<sequence>MEATYKNSKLKVFSLSSNTALAEEIAENIGIELGKCTVRRFSDGEIHINVDESIRGCDVYVVQSTFDPVDDHIMELLIMTDALKRASARSINLVIPYYGYARQDRKTRSREPITAKLVADLIQKAGASRVISIDLHAPQLQGFFDIPVDPITAIPLIGNYLDAKNLEDIIIVAPDHSSVSRARNLANQLKAPLAIIDRRGPRDQVAEIRVVGEVHNKTAIIVDDIIDTGHRIITTAEALTLQGAREIYACITHPVLSNLAIEKVKQSTIKELVVTNTIPLAPHKKIDKITQLTVAPVVAKAIIRLYEQQSMSSLY</sequence>
<dbReference type="PANTHER" id="PTHR10210:SF41">
    <property type="entry name" value="RIBOSE-PHOSPHATE PYROPHOSPHOKINASE 1, CHLOROPLASTIC"/>
    <property type="match status" value="1"/>
</dbReference>
<dbReference type="InterPro" id="IPR037515">
    <property type="entry name" value="Rib-P_diPkinase_bac"/>
</dbReference>
<dbReference type="Pfam" id="PF13793">
    <property type="entry name" value="Pribosyltran_N"/>
    <property type="match status" value="1"/>
</dbReference>
<dbReference type="PANTHER" id="PTHR10210">
    <property type="entry name" value="RIBOSE-PHOSPHATE DIPHOSPHOKINASE FAMILY MEMBER"/>
    <property type="match status" value="1"/>
</dbReference>
<dbReference type="GO" id="GO:0005737">
    <property type="term" value="C:cytoplasm"/>
    <property type="evidence" value="ECO:0007669"/>
    <property type="project" value="UniProtKB-SubCell"/>
</dbReference>
<dbReference type="GO" id="GO:0002189">
    <property type="term" value="C:ribose phosphate diphosphokinase complex"/>
    <property type="evidence" value="ECO:0007669"/>
    <property type="project" value="TreeGrafter"/>
</dbReference>
<evidence type="ECO:0000256" key="3">
    <source>
        <dbReference type="ARBA" id="ARBA00022723"/>
    </source>
</evidence>
<dbReference type="CDD" id="cd06223">
    <property type="entry name" value="PRTases_typeI"/>
    <property type="match status" value="1"/>
</dbReference>
<feature type="binding site" evidence="12">
    <location>
        <begin position="102"/>
        <end position="103"/>
    </location>
    <ligand>
        <name>ATP</name>
        <dbReference type="ChEBI" id="CHEBI:30616"/>
    </ligand>
</feature>
<dbReference type="AlphaFoldDB" id="A0A841RI85"/>
<dbReference type="GO" id="GO:0004749">
    <property type="term" value="F:ribose phosphate diphosphokinase activity"/>
    <property type="evidence" value="ECO:0007669"/>
    <property type="project" value="UniProtKB-UniRule"/>
</dbReference>
<dbReference type="SUPFAM" id="SSF53271">
    <property type="entry name" value="PRTase-like"/>
    <property type="match status" value="2"/>
</dbReference>
<feature type="binding site" evidence="12">
    <location>
        <begin position="43"/>
        <end position="45"/>
    </location>
    <ligand>
        <name>ATP</name>
        <dbReference type="ChEBI" id="CHEBI:30616"/>
    </ligand>
</feature>
<evidence type="ECO:0000256" key="1">
    <source>
        <dbReference type="ARBA" id="ARBA00004996"/>
    </source>
</evidence>
<reference evidence="14 15" key="1">
    <citation type="submission" date="2020-08" db="EMBL/GenBank/DDBJ databases">
        <title>Genomic Encyclopedia of Type Strains, Phase IV (KMG-IV): sequencing the most valuable type-strain genomes for metagenomic binning, comparative biology and taxonomic classification.</title>
        <authorList>
            <person name="Goeker M."/>
        </authorList>
    </citation>
    <scope>NUCLEOTIDE SEQUENCE [LARGE SCALE GENOMIC DNA]</scope>
    <source>
        <strain evidence="14 15">DSM 11805</strain>
    </source>
</reference>
<comment type="caution">
    <text evidence="14">The sequence shown here is derived from an EMBL/GenBank/DDBJ whole genome shotgun (WGS) entry which is preliminary data.</text>
</comment>
<dbReference type="InterPro" id="IPR000836">
    <property type="entry name" value="PRTase_dom"/>
</dbReference>
<keyword evidence="7 12" id="KW-0067">ATP-binding</keyword>
<keyword evidence="5 12" id="KW-0547">Nucleotide-binding</keyword>
<evidence type="ECO:0000313" key="14">
    <source>
        <dbReference type="EMBL" id="MBB6512189.1"/>
    </source>
</evidence>
<gene>
    <name evidence="12" type="primary">prs</name>
    <name evidence="14" type="ORF">GGQ92_000970</name>
</gene>
<comment type="subunit">
    <text evidence="12">Homohexamer.</text>
</comment>
<dbReference type="Proteomes" id="UP000572212">
    <property type="component" value="Unassembled WGS sequence"/>
</dbReference>
<feature type="domain" description="Ribose-phosphate pyrophosphokinase N-terminal" evidence="13">
    <location>
        <begin position="10"/>
        <end position="126"/>
    </location>
</feature>
<keyword evidence="4 12" id="KW-0545">Nucleotide biosynthesis</keyword>
<dbReference type="GO" id="GO:0000287">
    <property type="term" value="F:magnesium ion binding"/>
    <property type="evidence" value="ECO:0007669"/>
    <property type="project" value="UniProtKB-UniRule"/>
</dbReference>
<evidence type="ECO:0000256" key="12">
    <source>
        <dbReference type="HAMAP-Rule" id="MF_00583"/>
    </source>
</evidence>
<dbReference type="Gene3D" id="3.40.50.2020">
    <property type="match status" value="2"/>
</dbReference>
<evidence type="ECO:0000256" key="9">
    <source>
        <dbReference type="ARBA" id="ARBA00049535"/>
    </source>
</evidence>
<dbReference type="InterPro" id="IPR029057">
    <property type="entry name" value="PRTase-like"/>
</dbReference>